<reference evidence="2 3" key="1">
    <citation type="submission" date="2018-02" db="EMBL/GenBank/DDBJ databases">
        <authorList>
            <person name="Machado R.A."/>
        </authorList>
    </citation>
    <scope>NUCLEOTIDE SEQUENCE [LARGE SCALE GENOMIC DNA]</scope>
    <source>
        <strain evidence="2 3">DSM 19724</strain>
    </source>
</reference>
<feature type="domain" description="YqaJ viral recombinase" evidence="1">
    <location>
        <begin position="7"/>
        <end position="148"/>
    </location>
</feature>
<organism evidence="2 3">
    <name type="scientific">Photorhabdus cinerea</name>
    <dbReference type="NCBI Taxonomy" id="471575"/>
    <lineage>
        <taxon>Bacteria</taxon>
        <taxon>Pseudomonadati</taxon>
        <taxon>Pseudomonadota</taxon>
        <taxon>Gammaproteobacteria</taxon>
        <taxon>Enterobacterales</taxon>
        <taxon>Morganellaceae</taxon>
        <taxon>Photorhabdus</taxon>
    </lineage>
</organism>
<name>A0A7X5QHN1_9GAMM</name>
<dbReference type="InterPro" id="IPR011604">
    <property type="entry name" value="PDDEXK-like_dom_sf"/>
</dbReference>
<evidence type="ECO:0000259" key="1">
    <source>
        <dbReference type="Pfam" id="PF09588"/>
    </source>
</evidence>
<keyword evidence="2" id="KW-0378">Hydrolase</keyword>
<proteinExistence type="predicted"/>
<keyword evidence="2" id="KW-0540">Nuclease</keyword>
<evidence type="ECO:0000313" key="2">
    <source>
        <dbReference type="EMBL" id="NHB94544.1"/>
    </source>
</evidence>
<dbReference type="RefSeq" id="WP_166310537.1">
    <property type="nucleotide sequence ID" value="NZ_CAWPIB010000043.1"/>
</dbReference>
<dbReference type="AlphaFoldDB" id="A0A7X5QHN1"/>
<dbReference type="InterPro" id="IPR017482">
    <property type="entry name" value="Lambda-type_endonuclease"/>
</dbReference>
<comment type="caution">
    <text evidence="2">The sequence shown here is derived from an EMBL/GenBank/DDBJ whole genome shotgun (WGS) entry which is preliminary data.</text>
</comment>
<dbReference type="Gene3D" id="3.90.320.10">
    <property type="match status" value="1"/>
</dbReference>
<dbReference type="NCBIfam" id="TIGR03033">
    <property type="entry name" value="phage_rel_nuc"/>
    <property type="match status" value="1"/>
</dbReference>
<accession>A0A7X5QHN1</accession>
<sequence>MEQKTTEWYKARLGKVTASGVANVMAKTKSGYSASRHNYMAKLICEQLTGKYEEGFKTAAMERGNELEAVAREMYCLNEFDATVSETGFVEHPSIELFGASPDGLVNDNGLLEIKCPNTWTHIETIKTQKPKREYMLQMHAQMMCTGRKWCDFISYDDRLPPNLSYFRMRIDFDDELALEIEKEVTAFISELKDEIQKLTQL</sequence>
<keyword evidence="3" id="KW-1185">Reference proteome</keyword>
<dbReference type="PANTHER" id="PTHR46609:SF6">
    <property type="entry name" value="EXONUCLEASE, PHAGE-TYPE_RECB, C-TERMINAL DOMAIN-CONTAINING PROTEIN-RELATED"/>
    <property type="match status" value="1"/>
</dbReference>
<dbReference type="GO" id="GO:0004527">
    <property type="term" value="F:exonuclease activity"/>
    <property type="evidence" value="ECO:0007669"/>
    <property type="project" value="UniProtKB-KW"/>
</dbReference>
<evidence type="ECO:0000313" key="3">
    <source>
        <dbReference type="Proteomes" id="UP000591844"/>
    </source>
</evidence>
<protein>
    <submittedName>
        <fullName evidence="2">Exonuclease</fullName>
    </submittedName>
</protein>
<dbReference type="InterPro" id="IPR011335">
    <property type="entry name" value="Restrct_endonuc-II-like"/>
</dbReference>
<dbReference type="Proteomes" id="UP000591844">
    <property type="component" value="Unassembled WGS sequence"/>
</dbReference>
<dbReference type="InterPro" id="IPR051703">
    <property type="entry name" value="NF-kappa-B_Signaling_Reg"/>
</dbReference>
<dbReference type="EMBL" id="PUJW01000043">
    <property type="protein sequence ID" value="NHB94544.1"/>
    <property type="molecule type" value="Genomic_DNA"/>
</dbReference>
<keyword evidence="2" id="KW-0269">Exonuclease</keyword>
<dbReference type="InterPro" id="IPR019080">
    <property type="entry name" value="YqaJ_viral_recombinase"/>
</dbReference>
<dbReference type="CDD" id="cd22343">
    <property type="entry name" value="PDDEXK_lambda_exonuclease-like"/>
    <property type="match status" value="1"/>
</dbReference>
<dbReference type="SUPFAM" id="SSF52980">
    <property type="entry name" value="Restriction endonuclease-like"/>
    <property type="match status" value="1"/>
</dbReference>
<gene>
    <name evidence="2" type="ORF">C5469_21355</name>
</gene>
<dbReference type="PANTHER" id="PTHR46609">
    <property type="entry name" value="EXONUCLEASE, PHAGE-TYPE/RECB, C-TERMINAL DOMAIN-CONTAINING PROTEIN"/>
    <property type="match status" value="1"/>
</dbReference>
<dbReference type="Pfam" id="PF09588">
    <property type="entry name" value="YqaJ"/>
    <property type="match status" value="1"/>
</dbReference>